<dbReference type="EMBL" id="KE525365">
    <property type="protein sequence ID" value="KFB52006.1"/>
    <property type="molecule type" value="Genomic_DNA"/>
</dbReference>
<name>A0A084WP62_ANOSI</name>
<organism evidence="1">
    <name type="scientific">Anopheles sinensis</name>
    <name type="common">Mosquito</name>
    <dbReference type="NCBI Taxonomy" id="74873"/>
    <lineage>
        <taxon>Eukaryota</taxon>
        <taxon>Metazoa</taxon>
        <taxon>Ecdysozoa</taxon>
        <taxon>Arthropoda</taxon>
        <taxon>Hexapoda</taxon>
        <taxon>Insecta</taxon>
        <taxon>Pterygota</taxon>
        <taxon>Neoptera</taxon>
        <taxon>Endopterygota</taxon>
        <taxon>Diptera</taxon>
        <taxon>Nematocera</taxon>
        <taxon>Culicoidea</taxon>
        <taxon>Culicidae</taxon>
        <taxon>Anophelinae</taxon>
        <taxon>Anopheles</taxon>
    </lineage>
</organism>
<proteinExistence type="predicted"/>
<reference evidence="1 3" key="1">
    <citation type="journal article" date="2014" name="BMC Genomics">
        <title>Genome sequence of Anopheles sinensis provides insight into genetics basis of mosquito competence for malaria parasites.</title>
        <authorList>
            <person name="Zhou D."/>
            <person name="Zhang D."/>
            <person name="Ding G."/>
            <person name="Shi L."/>
            <person name="Hou Q."/>
            <person name="Ye Y."/>
            <person name="Xu Y."/>
            <person name="Zhou H."/>
            <person name="Xiong C."/>
            <person name="Li S."/>
            <person name="Yu J."/>
            <person name="Hong S."/>
            <person name="Yu X."/>
            <person name="Zou P."/>
            <person name="Chen C."/>
            <person name="Chang X."/>
            <person name="Wang W."/>
            <person name="Lv Y."/>
            <person name="Sun Y."/>
            <person name="Ma L."/>
            <person name="Shen B."/>
            <person name="Zhu C."/>
        </authorList>
    </citation>
    <scope>NUCLEOTIDE SEQUENCE [LARGE SCALE GENOMIC DNA]</scope>
</reference>
<dbReference type="EMBL" id="ATLV01024935">
    <property type="status" value="NOT_ANNOTATED_CDS"/>
    <property type="molecule type" value="Genomic_DNA"/>
</dbReference>
<dbReference type="AlphaFoldDB" id="A0A084WP62"/>
<protein>
    <submittedName>
        <fullName evidence="1">AGAP006440-PA-like protein</fullName>
    </submittedName>
</protein>
<accession>A0A084WP62</accession>
<keyword evidence="3" id="KW-1185">Reference proteome</keyword>
<evidence type="ECO:0000313" key="3">
    <source>
        <dbReference type="Proteomes" id="UP000030765"/>
    </source>
</evidence>
<dbReference type="Proteomes" id="UP000030765">
    <property type="component" value="Unassembled WGS sequence"/>
</dbReference>
<evidence type="ECO:0000313" key="1">
    <source>
        <dbReference type="EMBL" id="KFB52006.1"/>
    </source>
</evidence>
<evidence type="ECO:0000313" key="2">
    <source>
        <dbReference type="EnsemblMetazoa" id="ASIC020191-PA"/>
    </source>
</evidence>
<dbReference type="VEuPathDB" id="VectorBase:ASIC020191"/>
<reference evidence="2" key="2">
    <citation type="submission" date="2020-05" db="UniProtKB">
        <authorList>
            <consortium name="EnsemblMetazoa"/>
        </authorList>
    </citation>
    <scope>IDENTIFICATION</scope>
</reference>
<gene>
    <name evidence="1" type="ORF">ZHAS_00020191</name>
</gene>
<dbReference type="EnsemblMetazoa" id="ASIC020191-RA">
    <property type="protein sequence ID" value="ASIC020191-PA"/>
    <property type="gene ID" value="ASIC020191"/>
</dbReference>
<sequence length="113" mass="12923">MDPLQVNNRSHSPSQFLVISFLVRVITELHCNSCTTETVGLVNFNTPGLEYIPSQLMLQLPEVTFISVDLNRKFVKQKDNFYVPIILHGISAETELEVEKLVQLFALYGKERK</sequence>